<dbReference type="PANTHER" id="PTHR34071">
    <property type="entry name" value="5-NITROIMIDAZOLE ANTIBIOTICS RESISTANCE PROTEIN, NIMA-FAMILY-RELATED PROTEIN-RELATED"/>
    <property type="match status" value="1"/>
</dbReference>
<dbReference type="AlphaFoldDB" id="A0A1G4G498"/>
<accession>A0A1G4G498</accession>
<dbReference type="EMBL" id="LT608328">
    <property type="protein sequence ID" value="SCM55552.1"/>
    <property type="molecule type" value="Genomic_DNA"/>
</dbReference>
<dbReference type="STRING" id="1642646.ING2E5A_0447"/>
<proteinExistence type="predicted"/>
<reference evidence="1 2" key="1">
    <citation type="submission" date="2016-08" db="EMBL/GenBank/DDBJ databases">
        <authorList>
            <person name="Seilhamer J.J."/>
        </authorList>
    </citation>
    <scope>NUCLEOTIDE SEQUENCE [LARGE SCALE GENOMIC DNA]</scope>
    <source>
        <strain evidence="1">ING2-E5A</strain>
    </source>
</reference>
<evidence type="ECO:0008006" key="3">
    <source>
        <dbReference type="Google" id="ProtNLM"/>
    </source>
</evidence>
<name>A0A1G4G498_9BACT</name>
<dbReference type="KEGG" id="pmuc:ING2E5A_0447"/>
<protein>
    <recommendedName>
        <fullName evidence="3">Pyridoxamine 5'-phosphate oxidase family protein</fullName>
    </recommendedName>
</protein>
<dbReference type="PANTHER" id="PTHR34071:SF2">
    <property type="entry name" value="FLAVIN-NUCLEOTIDE-BINDING PROTEIN"/>
    <property type="match status" value="1"/>
</dbReference>
<organism evidence="1 2">
    <name type="scientific">Petrimonas mucosa</name>
    <dbReference type="NCBI Taxonomy" id="1642646"/>
    <lineage>
        <taxon>Bacteria</taxon>
        <taxon>Pseudomonadati</taxon>
        <taxon>Bacteroidota</taxon>
        <taxon>Bacteroidia</taxon>
        <taxon>Bacteroidales</taxon>
        <taxon>Dysgonomonadaceae</taxon>
        <taxon>Petrimonas</taxon>
    </lineage>
</organism>
<evidence type="ECO:0000313" key="2">
    <source>
        <dbReference type="Proteomes" id="UP000178485"/>
    </source>
</evidence>
<dbReference type="InterPro" id="IPR024747">
    <property type="entry name" value="Pyridox_Oxase-rel"/>
</dbReference>
<dbReference type="Gene3D" id="2.30.110.10">
    <property type="entry name" value="Electron Transport, Fmn-binding Protein, Chain A"/>
    <property type="match status" value="1"/>
</dbReference>
<dbReference type="InterPro" id="IPR012349">
    <property type="entry name" value="Split_barrel_FMN-bd"/>
</dbReference>
<evidence type="ECO:0000313" key="1">
    <source>
        <dbReference type="EMBL" id="SCM55552.1"/>
    </source>
</evidence>
<sequence length="142" mass="16204">MADEMGTPYVLPMNFGYEDGVIYLHSAQDGRSIRMLEKNPRICVTFCSDPELIRQHPDVACSYRMRAGSVICEGVVHFEENFDEKVKALNIIMRQYVDKDFTYSVPAVNNVKIWRVTIESVGAKEFGIMRPGSISYKDRVEA</sequence>
<dbReference type="Pfam" id="PF12900">
    <property type="entry name" value="Pyridox_ox_2"/>
    <property type="match status" value="1"/>
</dbReference>
<keyword evidence="2" id="KW-1185">Reference proteome</keyword>
<dbReference type="SUPFAM" id="SSF50475">
    <property type="entry name" value="FMN-binding split barrel"/>
    <property type="match status" value="1"/>
</dbReference>
<gene>
    <name evidence="1" type="ORF">ING2E5A_0447</name>
</gene>
<dbReference type="Proteomes" id="UP000178485">
    <property type="component" value="Chromosome i"/>
</dbReference>